<comment type="caution">
    <text evidence="1">The sequence shown here is derived from an EMBL/GenBank/DDBJ whole genome shotgun (WGS) entry which is preliminary data.</text>
</comment>
<evidence type="ECO:0000313" key="1">
    <source>
        <dbReference type="EMBL" id="KDR53820.1"/>
    </source>
</evidence>
<name>A0A069QM07_HOYLO</name>
<reference evidence="1 2" key="1">
    <citation type="submission" date="2013-08" db="EMBL/GenBank/DDBJ databases">
        <authorList>
            <person name="Weinstock G."/>
            <person name="Sodergren E."/>
            <person name="Wylie T."/>
            <person name="Fulton L."/>
            <person name="Fulton R."/>
            <person name="Fronick C."/>
            <person name="O'Laughlin M."/>
            <person name="Godfrey J."/>
            <person name="Miner T."/>
            <person name="Herter B."/>
            <person name="Appelbaum E."/>
            <person name="Cordes M."/>
            <person name="Lek S."/>
            <person name="Wollam A."/>
            <person name="Pepin K.H."/>
            <person name="Palsikar V.B."/>
            <person name="Mitreva M."/>
            <person name="Wilson R.K."/>
        </authorList>
    </citation>
    <scope>NUCLEOTIDE SEQUENCE [LARGE SCALE GENOMIC DNA]</scope>
    <source>
        <strain evidence="1 2">ATCC 15930</strain>
    </source>
</reference>
<evidence type="ECO:0000313" key="2">
    <source>
        <dbReference type="Proteomes" id="UP000027442"/>
    </source>
</evidence>
<organism evidence="1 2">
    <name type="scientific">Hoylesella loescheii DSM 19665 = JCM 12249 = ATCC 15930</name>
    <dbReference type="NCBI Taxonomy" id="1122985"/>
    <lineage>
        <taxon>Bacteria</taxon>
        <taxon>Pseudomonadati</taxon>
        <taxon>Bacteroidota</taxon>
        <taxon>Bacteroidia</taxon>
        <taxon>Bacteroidales</taxon>
        <taxon>Prevotellaceae</taxon>
        <taxon>Hoylesella</taxon>
    </lineage>
</organism>
<dbReference type="Proteomes" id="UP000027442">
    <property type="component" value="Unassembled WGS sequence"/>
</dbReference>
<dbReference type="EMBL" id="JNGW01000012">
    <property type="protein sequence ID" value="KDR53820.1"/>
    <property type="molecule type" value="Genomic_DNA"/>
</dbReference>
<dbReference type="PATRIC" id="fig|1122985.7.peg.195"/>
<protein>
    <submittedName>
        <fullName evidence="1">Uncharacterized protein</fullName>
    </submittedName>
</protein>
<gene>
    <name evidence="1" type="ORF">HMPREF1991_00187</name>
</gene>
<dbReference type="AlphaFoldDB" id="A0A069QM07"/>
<dbReference type="HOGENOM" id="CLU_3274534_0_0_10"/>
<accession>A0A069QM07</accession>
<proteinExistence type="predicted"/>
<sequence length="41" mass="4634">MTKKNLFDKPLKPSMESQNKVCVVCQKGLLLLNAVLYDGYC</sequence>
<keyword evidence="2" id="KW-1185">Reference proteome</keyword>